<evidence type="ECO:0000259" key="10">
    <source>
        <dbReference type="Pfam" id="PF23598"/>
    </source>
</evidence>
<evidence type="ECO:0000313" key="11">
    <source>
        <dbReference type="EMBL" id="KAL0388231.1"/>
    </source>
</evidence>
<feature type="domain" description="NB-ARC" evidence="7">
    <location>
        <begin position="166"/>
        <end position="326"/>
    </location>
</feature>
<evidence type="ECO:0000256" key="6">
    <source>
        <dbReference type="ARBA" id="ARBA00022840"/>
    </source>
</evidence>
<feature type="domain" description="Disease resistance R13L4/SHOC-2-like LRR" evidence="10">
    <location>
        <begin position="570"/>
        <end position="858"/>
    </location>
</feature>
<dbReference type="PANTHER" id="PTHR23155:SF1185">
    <property type="entry name" value="DISEASE RESISTANCE RPP8-LIKE PROTEIN 3-RELATED"/>
    <property type="match status" value="1"/>
</dbReference>
<sequence length="914" mass="105317">MVDLVATTALETLRDLLIEEAKFLSSVSSQIEEVAEQLKAMHRFLKDADKRQDNSKMVRGWVRDLRELSIQAENVLEKYSIEVASKRQGKNLKKVLKRFICILGECGNLHQIGKETERIRSRMAELTKQFDALGKEESSADETNWSRKTYGHEIEEHFVGMEEEIKLLETLMKSDDRSNRVISICGMGGLGKTTLATKVYNGEAAEWCFQARAWICVSQQFQPKAVFQALLKQLLPHESDEQGENELVRKLYNVQKDRKCLVVLDDVWDINHWNILKCAFPIGEGHSKVLLTTRNKNIAATEYVHELRCMSDDERWELLQKIALPTNRSQVLTTNEINLLEEVGRKIVRECGRLPLPISVIGGILRHESSLRWWEKVCQTIDSYLQRGSGVDKDVRVTQILDLSYKALPYNLKPCFLYLGCFPEDEDINAEKLYLLWMAEGMVSHEDRGRGETLRDVAERYLSELANRCMVQVKMDEYSICNKFESCRLHDLTRDLCLSKGKEEEFLEVVDRHMGTEDASSICKISRLAIHLDEAGDDYLGKNKNLRSLLFLPAGRRGRGRNNLGSINFRMLKFLKILILEGYNFQDKRIPEEIKGLILLKHLSIERSWIKEFPSSICNLPCLRSLNLDSLGGLKLPNTIHKLRRLRHLSLPHPHRVKGGGKLKLEGLNELETINWFSSSVDDTTHLLKLPKLQRLQAHICNEESLLMIIDYTSNHQEQFREIKLVIEDGITLEKNGSSLLRKMLRIPSLSYLKIRCCVGKLPAYEIESWQNLVTLIVEGCYIEEDPMEVLEKLPMLRKLTFWNHAYVGRKMVCSASGFPNLTSIMLSSLGNLEEWRVEERAMPNLFHLSIWDCEKLETIPEGLKFITTLKQLWIGDMPKKFADRARVVDGREGEDYYKIKHIPSINFVQIKNG</sequence>
<dbReference type="InterPro" id="IPR058922">
    <property type="entry name" value="WHD_DRP"/>
</dbReference>
<gene>
    <name evidence="11" type="ORF">Sradi_2704900</name>
</gene>
<dbReference type="InterPro" id="IPR042197">
    <property type="entry name" value="Apaf_helical"/>
</dbReference>
<dbReference type="SUPFAM" id="SSF52540">
    <property type="entry name" value="P-loop containing nucleoside triphosphate hydrolases"/>
    <property type="match status" value="1"/>
</dbReference>
<reference evidence="11" key="1">
    <citation type="submission" date="2020-06" db="EMBL/GenBank/DDBJ databases">
        <authorList>
            <person name="Li T."/>
            <person name="Hu X."/>
            <person name="Zhang T."/>
            <person name="Song X."/>
            <person name="Zhang H."/>
            <person name="Dai N."/>
            <person name="Sheng W."/>
            <person name="Hou X."/>
            <person name="Wei L."/>
        </authorList>
    </citation>
    <scope>NUCLEOTIDE SEQUENCE</scope>
    <source>
        <strain evidence="11">G02</strain>
        <tissue evidence="11">Leaf</tissue>
    </source>
</reference>
<dbReference type="GO" id="GO:0005524">
    <property type="term" value="F:ATP binding"/>
    <property type="evidence" value="ECO:0007669"/>
    <property type="project" value="UniProtKB-KW"/>
</dbReference>
<dbReference type="Pfam" id="PF23559">
    <property type="entry name" value="WHD_DRP"/>
    <property type="match status" value="1"/>
</dbReference>
<dbReference type="PANTHER" id="PTHR23155">
    <property type="entry name" value="DISEASE RESISTANCE PROTEIN RP"/>
    <property type="match status" value="1"/>
</dbReference>
<organism evidence="11">
    <name type="scientific">Sesamum radiatum</name>
    <name type="common">Black benniseed</name>
    <dbReference type="NCBI Taxonomy" id="300843"/>
    <lineage>
        <taxon>Eukaryota</taxon>
        <taxon>Viridiplantae</taxon>
        <taxon>Streptophyta</taxon>
        <taxon>Embryophyta</taxon>
        <taxon>Tracheophyta</taxon>
        <taxon>Spermatophyta</taxon>
        <taxon>Magnoliopsida</taxon>
        <taxon>eudicotyledons</taxon>
        <taxon>Gunneridae</taxon>
        <taxon>Pentapetalae</taxon>
        <taxon>asterids</taxon>
        <taxon>lamiids</taxon>
        <taxon>Lamiales</taxon>
        <taxon>Pedaliaceae</taxon>
        <taxon>Sesamum</taxon>
    </lineage>
</organism>
<dbReference type="Gene3D" id="1.10.8.430">
    <property type="entry name" value="Helical domain of apoptotic protease-activating factors"/>
    <property type="match status" value="1"/>
</dbReference>
<dbReference type="SUPFAM" id="SSF52058">
    <property type="entry name" value="L domain-like"/>
    <property type="match status" value="1"/>
</dbReference>
<dbReference type="InterPro" id="IPR036388">
    <property type="entry name" value="WH-like_DNA-bd_sf"/>
</dbReference>
<dbReference type="AlphaFoldDB" id="A0AAW2S971"/>
<dbReference type="Pfam" id="PF00931">
    <property type="entry name" value="NB-ARC"/>
    <property type="match status" value="1"/>
</dbReference>
<dbReference type="GO" id="GO:0051607">
    <property type="term" value="P:defense response to virus"/>
    <property type="evidence" value="ECO:0007669"/>
    <property type="project" value="UniProtKB-ARBA"/>
</dbReference>
<proteinExistence type="inferred from homology"/>
<evidence type="ECO:0000256" key="3">
    <source>
        <dbReference type="ARBA" id="ARBA00022737"/>
    </source>
</evidence>
<feature type="domain" description="Disease resistance protein winged helix" evidence="9">
    <location>
        <begin position="422"/>
        <end position="497"/>
    </location>
</feature>
<accession>A0AAW2S971</accession>
<dbReference type="Gene3D" id="3.40.50.300">
    <property type="entry name" value="P-loop containing nucleotide triphosphate hydrolases"/>
    <property type="match status" value="1"/>
</dbReference>
<dbReference type="Pfam" id="PF18052">
    <property type="entry name" value="Rx_N"/>
    <property type="match status" value="1"/>
</dbReference>
<protein>
    <submittedName>
        <fullName evidence="11">Disease resistance protein</fullName>
    </submittedName>
</protein>
<dbReference type="InterPro" id="IPR041118">
    <property type="entry name" value="Rx_N"/>
</dbReference>
<keyword evidence="4" id="KW-0547">Nucleotide-binding</keyword>
<evidence type="ECO:0000259" key="7">
    <source>
        <dbReference type="Pfam" id="PF00931"/>
    </source>
</evidence>
<dbReference type="Gene3D" id="3.80.10.10">
    <property type="entry name" value="Ribonuclease Inhibitor"/>
    <property type="match status" value="2"/>
</dbReference>
<dbReference type="FunFam" id="1.10.10.10:FF:000322">
    <property type="entry name" value="Probable disease resistance protein At1g63360"/>
    <property type="match status" value="1"/>
</dbReference>
<dbReference type="GO" id="GO:0043531">
    <property type="term" value="F:ADP binding"/>
    <property type="evidence" value="ECO:0007669"/>
    <property type="project" value="InterPro"/>
</dbReference>
<dbReference type="InterPro" id="IPR038005">
    <property type="entry name" value="RX-like_CC"/>
</dbReference>
<comment type="similarity">
    <text evidence="1">Belongs to the disease resistance NB-LRR family.</text>
</comment>
<keyword evidence="3" id="KW-0677">Repeat</keyword>
<dbReference type="Pfam" id="PF23598">
    <property type="entry name" value="LRR_14"/>
    <property type="match status" value="1"/>
</dbReference>
<reference evidence="11" key="2">
    <citation type="journal article" date="2024" name="Plant">
        <title>Genomic evolution and insights into agronomic trait innovations of Sesamum species.</title>
        <authorList>
            <person name="Miao H."/>
            <person name="Wang L."/>
            <person name="Qu L."/>
            <person name="Liu H."/>
            <person name="Sun Y."/>
            <person name="Le M."/>
            <person name="Wang Q."/>
            <person name="Wei S."/>
            <person name="Zheng Y."/>
            <person name="Lin W."/>
            <person name="Duan Y."/>
            <person name="Cao H."/>
            <person name="Xiong S."/>
            <person name="Wang X."/>
            <person name="Wei L."/>
            <person name="Li C."/>
            <person name="Ma Q."/>
            <person name="Ju M."/>
            <person name="Zhao R."/>
            <person name="Li G."/>
            <person name="Mu C."/>
            <person name="Tian Q."/>
            <person name="Mei H."/>
            <person name="Zhang T."/>
            <person name="Gao T."/>
            <person name="Zhang H."/>
        </authorList>
    </citation>
    <scope>NUCLEOTIDE SEQUENCE</scope>
    <source>
        <strain evidence="11">G02</strain>
    </source>
</reference>
<dbReference type="PRINTS" id="PR00364">
    <property type="entry name" value="DISEASERSIST"/>
</dbReference>
<evidence type="ECO:0000256" key="5">
    <source>
        <dbReference type="ARBA" id="ARBA00022821"/>
    </source>
</evidence>
<evidence type="ECO:0000256" key="4">
    <source>
        <dbReference type="ARBA" id="ARBA00022741"/>
    </source>
</evidence>
<dbReference type="InterPro" id="IPR044974">
    <property type="entry name" value="Disease_R_plants"/>
</dbReference>
<dbReference type="InterPro" id="IPR027417">
    <property type="entry name" value="P-loop_NTPase"/>
</dbReference>
<dbReference type="CDD" id="cd14798">
    <property type="entry name" value="RX-CC_like"/>
    <property type="match status" value="1"/>
</dbReference>
<dbReference type="Gene3D" id="1.10.10.10">
    <property type="entry name" value="Winged helix-like DNA-binding domain superfamily/Winged helix DNA-binding domain"/>
    <property type="match status" value="1"/>
</dbReference>
<dbReference type="FunFam" id="3.40.50.300:FF:001091">
    <property type="entry name" value="Probable disease resistance protein At1g61300"/>
    <property type="match status" value="1"/>
</dbReference>
<evidence type="ECO:0000259" key="9">
    <source>
        <dbReference type="Pfam" id="PF23559"/>
    </source>
</evidence>
<evidence type="ECO:0000256" key="2">
    <source>
        <dbReference type="ARBA" id="ARBA00022614"/>
    </source>
</evidence>
<comment type="caution">
    <text evidence="11">The sequence shown here is derived from an EMBL/GenBank/DDBJ whole genome shotgun (WGS) entry which is preliminary data.</text>
</comment>
<name>A0AAW2S971_SESRA</name>
<evidence type="ECO:0000256" key="1">
    <source>
        <dbReference type="ARBA" id="ARBA00008894"/>
    </source>
</evidence>
<dbReference type="EMBL" id="JACGWJ010000011">
    <property type="protein sequence ID" value="KAL0388231.1"/>
    <property type="molecule type" value="Genomic_DNA"/>
</dbReference>
<keyword evidence="2" id="KW-0433">Leucine-rich repeat</keyword>
<keyword evidence="5" id="KW-0611">Plant defense</keyword>
<dbReference type="InterPro" id="IPR055414">
    <property type="entry name" value="LRR_R13L4/SHOC2-like"/>
</dbReference>
<dbReference type="GO" id="GO:0098542">
    <property type="term" value="P:defense response to other organism"/>
    <property type="evidence" value="ECO:0007669"/>
    <property type="project" value="TreeGrafter"/>
</dbReference>
<evidence type="ECO:0000259" key="8">
    <source>
        <dbReference type="Pfam" id="PF18052"/>
    </source>
</evidence>
<dbReference type="Gene3D" id="1.20.5.4130">
    <property type="match status" value="1"/>
</dbReference>
<dbReference type="InterPro" id="IPR032675">
    <property type="entry name" value="LRR_dom_sf"/>
</dbReference>
<feature type="domain" description="Disease resistance N-terminal" evidence="8">
    <location>
        <begin position="7"/>
        <end position="91"/>
    </location>
</feature>
<dbReference type="InterPro" id="IPR002182">
    <property type="entry name" value="NB-ARC"/>
</dbReference>
<keyword evidence="6" id="KW-0067">ATP-binding</keyword>